<dbReference type="Gene3D" id="2.40.30.170">
    <property type="match status" value="1"/>
</dbReference>
<evidence type="ECO:0000256" key="3">
    <source>
        <dbReference type="SAM" id="Coils"/>
    </source>
</evidence>
<comment type="caution">
    <text evidence="6">The sequence shown here is derived from an EMBL/GenBank/DDBJ whole genome shotgun (WGS) entry which is preliminary data.</text>
</comment>
<dbReference type="InterPro" id="IPR051909">
    <property type="entry name" value="MFP_Cation_Efflux"/>
</dbReference>
<protein>
    <submittedName>
        <fullName evidence="6">Uncharacterized protein</fullName>
    </submittedName>
</protein>
<dbReference type="InterPro" id="IPR058792">
    <property type="entry name" value="Beta-barrel_RND_2"/>
</dbReference>
<keyword evidence="2" id="KW-0813">Transport</keyword>
<dbReference type="GO" id="GO:0022857">
    <property type="term" value="F:transmembrane transporter activity"/>
    <property type="evidence" value="ECO:0007669"/>
    <property type="project" value="InterPro"/>
</dbReference>
<organism evidence="6 7">
    <name type="scientific">Zoogloea ramigera</name>
    <dbReference type="NCBI Taxonomy" id="350"/>
    <lineage>
        <taxon>Bacteria</taxon>
        <taxon>Pseudomonadati</taxon>
        <taxon>Pseudomonadota</taxon>
        <taxon>Betaproteobacteria</taxon>
        <taxon>Rhodocyclales</taxon>
        <taxon>Zoogloeaceae</taxon>
        <taxon>Zoogloea</taxon>
    </lineage>
</organism>
<dbReference type="GO" id="GO:0016020">
    <property type="term" value="C:membrane"/>
    <property type="evidence" value="ECO:0007669"/>
    <property type="project" value="InterPro"/>
</dbReference>
<dbReference type="InterPro" id="IPR058647">
    <property type="entry name" value="BSH_CzcB-like"/>
</dbReference>
<gene>
    <name evidence="6" type="ORF">ZRA01_12610</name>
</gene>
<feature type="coiled-coil region" evidence="3">
    <location>
        <begin position="125"/>
        <end position="179"/>
    </location>
</feature>
<feature type="domain" description="CzcB-like barrel-sandwich hybrid" evidence="5">
    <location>
        <begin position="85"/>
        <end position="230"/>
    </location>
</feature>
<dbReference type="Proteomes" id="UP000318422">
    <property type="component" value="Unassembled WGS sequence"/>
</dbReference>
<dbReference type="EMBL" id="BJNV01000014">
    <property type="protein sequence ID" value="GEC95188.1"/>
    <property type="molecule type" value="Genomic_DNA"/>
</dbReference>
<evidence type="ECO:0000256" key="1">
    <source>
        <dbReference type="ARBA" id="ARBA00009477"/>
    </source>
</evidence>
<evidence type="ECO:0000313" key="6">
    <source>
        <dbReference type="EMBL" id="GEC95188.1"/>
    </source>
</evidence>
<dbReference type="OrthoDB" id="9806939at2"/>
<proteinExistence type="inferred from homology"/>
<dbReference type="NCBIfam" id="TIGR01730">
    <property type="entry name" value="RND_mfp"/>
    <property type="match status" value="1"/>
</dbReference>
<dbReference type="Pfam" id="PF25954">
    <property type="entry name" value="Beta-barrel_RND_2"/>
    <property type="match status" value="1"/>
</dbReference>
<dbReference type="Gene3D" id="2.40.420.20">
    <property type="match status" value="1"/>
</dbReference>
<keyword evidence="7" id="KW-1185">Reference proteome</keyword>
<dbReference type="PANTHER" id="PTHR30097">
    <property type="entry name" value="CATION EFFLUX SYSTEM PROTEIN CUSB"/>
    <property type="match status" value="1"/>
</dbReference>
<feature type="domain" description="CusB-like beta-barrel" evidence="4">
    <location>
        <begin position="237"/>
        <end position="307"/>
    </location>
</feature>
<keyword evidence="3" id="KW-0175">Coiled coil</keyword>
<evidence type="ECO:0000259" key="4">
    <source>
        <dbReference type="Pfam" id="PF25954"/>
    </source>
</evidence>
<reference evidence="6 7" key="1">
    <citation type="submission" date="2019-06" db="EMBL/GenBank/DDBJ databases">
        <title>Whole genome shotgun sequence of Zoogloea ramigera NBRC 15342.</title>
        <authorList>
            <person name="Hosoyama A."/>
            <person name="Uohara A."/>
            <person name="Ohji S."/>
            <person name="Ichikawa N."/>
        </authorList>
    </citation>
    <scope>NUCLEOTIDE SEQUENCE [LARGE SCALE GENOMIC DNA]</scope>
    <source>
        <strain evidence="6 7">NBRC 15342</strain>
    </source>
</reference>
<evidence type="ECO:0000313" key="7">
    <source>
        <dbReference type="Proteomes" id="UP000318422"/>
    </source>
</evidence>
<sequence length="385" mass="41379">MKRTPIALALITVAALAGATWYLQRPAPEVATEAVVQKPSAEPGVLRFPTAAPQLAQLKVERAELAPVPMDEPLAARVSYDENATARLFAPVAGRAVEIRANLGDSVKAGDVLAVLDAPELGTAAADLAKARADAQLKKAALERMKSLFAAEVVPRRELEAAQADWQQAQAEAERARLRLANLAPGGASEAGSQRYLLRAPLAGVVAARNINPAMEVRPDATEPLFVVTDMRRLSVLVDVPERDLPVVTVGKATRVEVSAYPERSFEGQVIRVAPTLDPQTRRVQARVAVDNRENLLKPEMYARVAILADAKEELPRVPIGALLVDGVKNYVFVERDPGVFEKREVTLAVQTRNHAYVWAGLKAGEKVVSVGALLLSAELASSSR</sequence>
<evidence type="ECO:0000256" key="2">
    <source>
        <dbReference type="ARBA" id="ARBA00022448"/>
    </source>
</evidence>
<dbReference type="RefSeq" id="WP_141350411.1">
    <property type="nucleotide sequence ID" value="NZ_BJNV01000014.1"/>
</dbReference>
<comment type="similarity">
    <text evidence="1">Belongs to the membrane fusion protein (MFP) (TC 8.A.1) family.</text>
</comment>
<dbReference type="InterPro" id="IPR006143">
    <property type="entry name" value="RND_pump_MFP"/>
</dbReference>
<accession>A0A4Y4CQJ6</accession>
<evidence type="ECO:0000259" key="5">
    <source>
        <dbReference type="Pfam" id="PF25973"/>
    </source>
</evidence>
<dbReference type="SUPFAM" id="SSF111369">
    <property type="entry name" value="HlyD-like secretion proteins"/>
    <property type="match status" value="1"/>
</dbReference>
<name>A0A4Y4CQJ6_ZOORA</name>
<dbReference type="Pfam" id="PF25973">
    <property type="entry name" value="BSH_CzcB"/>
    <property type="match status" value="1"/>
</dbReference>
<dbReference type="Gene3D" id="1.10.287.470">
    <property type="entry name" value="Helix hairpin bin"/>
    <property type="match status" value="1"/>
</dbReference>
<dbReference type="AlphaFoldDB" id="A0A4Y4CQJ6"/>
<dbReference type="FunFam" id="2.40.30.170:FF:000010">
    <property type="entry name" value="Efflux RND transporter periplasmic adaptor subunit"/>
    <property type="match status" value="1"/>
</dbReference>